<dbReference type="Proteomes" id="UP001432062">
    <property type="component" value="Chromosome"/>
</dbReference>
<organism evidence="1 2">
    <name type="scientific">Nocardia vinacea</name>
    <dbReference type="NCBI Taxonomy" id="96468"/>
    <lineage>
        <taxon>Bacteria</taxon>
        <taxon>Bacillati</taxon>
        <taxon>Actinomycetota</taxon>
        <taxon>Actinomycetes</taxon>
        <taxon>Mycobacteriales</taxon>
        <taxon>Nocardiaceae</taxon>
        <taxon>Nocardia</taxon>
    </lineage>
</organism>
<reference evidence="1" key="1">
    <citation type="submission" date="2022-10" db="EMBL/GenBank/DDBJ databases">
        <title>The complete genomes of actinobacterial strains from the NBC collection.</title>
        <authorList>
            <person name="Joergensen T.S."/>
            <person name="Alvarez Arevalo M."/>
            <person name="Sterndorff E.B."/>
            <person name="Faurdal D."/>
            <person name="Vuksanovic O."/>
            <person name="Mourched A.-S."/>
            <person name="Charusanti P."/>
            <person name="Shaw S."/>
            <person name="Blin K."/>
            <person name="Weber T."/>
        </authorList>
    </citation>
    <scope>NUCLEOTIDE SEQUENCE</scope>
    <source>
        <strain evidence="1">NBC_01482</strain>
    </source>
</reference>
<proteinExistence type="predicted"/>
<dbReference type="RefSeq" id="WP_327094686.1">
    <property type="nucleotide sequence ID" value="NZ_CP109149.1"/>
</dbReference>
<evidence type="ECO:0000313" key="2">
    <source>
        <dbReference type="Proteomes" id="UP001432062"/>
    </source>
</evidence>
<accession>A0ABZ1Z7N5</accession>
<sequence length="158" mass="16842">MTLAYVVAGLMAVTVGMTGCSSETHNGDRRPQPTQAANDTNIAREASEFGGIVIPENVSLLGARSEHGIDTLYQLALSTDPQGLTLLLTTSKFSAPLTKVFGVVAQTAIAGPSLETSPSILKAQDLYRRPDGKSVNRIVIVDERDAASRFVHIQLFDT</sequence>
<evidence type="ECO:0008006" key="3">
    <source>
        <dbReference type="Google" id="ProtNLM"/>
    </source>
</evidence>
<protein>
    <recommendedName>
        <fullName evidence="3">Lipoprotein</fullName>
    </recommendedName>
</protein>
<dbReference type="EMBL" id="CP109441">
    <property type="protein sequence ID" value="WUV49969.1"/>
    <property type="molecule type" value="Genomic_DNA"/>
</dbReference>
<gene>
    <name evidence="1" type="ORF">OG563_18300</name>
</gene>
<evidence type="ECO:0000313" key="1">
    <source>
        <dbReference type="EMBL" id="WUV49969.1"/>
    </source>
</evidence>
<name>A0ABZ1Z7N5_9NOCA</name>
<keyword evidence="2" id="KW-1185">Reference proteome</keyword>